<dbReference type="RefSeq" id="WP_107978844.1">
    <property type="nucleotide sequence ID" value="NZ_BMEZ01000048.1"/>
</dbReference>
<dbReference type="InterPro" id="IPR025638">
    <property type="entry name" value="DUF4336"/>
</dbReference>
<reference evidence="1 2" key="1">
    <citation type="submission" date="2018-04" db="EMBL/GenBank/DDBJ databases">
        <title>Genomic Encyclopedia of Archaeal and Bacterial Type Strains, Phase II (KMG-II): from individual species to whole genera.</title>
        <authorList>
            <person name="Goeker M."/>
        </authorList>
    </citation>
    <scope>NUCLEOTIDE SEQUENCE [LARGE SCALE GENOMIC DNA]</scope>
    <source>
        <strain evidence="1 2">DSM 29329</strain>
    </source>
</reference>
<proteinExistence type="predicted"/>
<sequence length="229" mass="25137">MTDPFGPELWVTEGGDVAGMAGFVFPTRMVVIRLASGGLMLWSPVALTDQVREAVAALGTPRFILAPNALHHLHVADWQAAFPGVEVHAAPGVSARRPDLDISAELEATPDPRWAQEVDQVLMENRIATEVVFFHRPSATVIFTDLLQNMAPGRFTGWRGVVARLDRMVGPKPAVPRKFRMGFRDRAAARDGVRQILDWPAQRLLLAHGTPLREGAQAAVENAFGWLRP</sequence>
<keyword evidence="2" id="KW-1185">Reference proteome</keyword>
<dbReference type="Pfam" id="PF14234">
    <property type="entry name" value="DUF4336"/>
    <property type="match status" value="1"/>
</dbReference>
<organism evidence="1 2">
    <name type="scientific">Allosediminivita pacifica</name>
    <dbReference type="NCBI Taxonomy" id="1267769"/>
    <lineage>
        <taxon>Bacteria</taxon>
        <taxon>Pseudomonadati</taxon>
        <taxon>Pseudomonadota</taxon>
        <taxon>Alphaproteobacteria</taxon>
        <taxon>Rhodobacterales</taxon>
        <taxon>Paracoccaceae</taxon>
        <taxon>Allosediminivita</taxon>
    </lineage>
</organism>
<dbReference type="InterPro" id="IPR036866">
    <property type="entry name" value="RibonucZ/Hydroxyglut_hydro"/>
</dbReference>
<dbReference type="PANTHER" id="PTHR33835:SF1">
    <property type="entry name" value="METALLO-BETA-LACTAMASE DOMAIN-CONTAINING PROTEIN"/>
    <property type="match status" value="1"/>
</dbReference>
<dbReference type="Proteomes" id="UP000244069">
    <property type="component" value="Unassembled WGS sequence"/>
</dbReference>
<dbReference type="SUPFAM" id="SSF56281">
    <property type="entry name" value="Metallo-hydrolase/oxidoreductase"/>
    <property type="match status" value="1"/>
</dbReference>
<dbReference type="PANTHER" id="PTHR33835">
    <property type="entry name" value="YALI0C07656P"/>
    <property type="match status" value="1"/>
</dbReference>
<dbReference type="EMBL" id="QBKN01000048">
    <property type="protein sequence ID" value="PTX37651.1"/>
    <property type="molecule type" value="Genomic_DNA"/>
</dbReference>
<evidence type="ECO:0000313" key="1">
    <source>
        <dbReference type="EMBL" id="PTX37651.1"/>
    </source>
</evidence>
<gene>
    <name evidence="1" type="ORF">C8N44_14810</name>
</gene>
<dbReference type="OrthoDB" id="450111at2"/>
<evidence type="ECO:0000313" key="2">
    <source>
        <dbReference type="Proteomes" id="UP000244069"/>
    </source>
</evidence>
<protein>
    <submittedName>
        <fullName evidence="1">Uncharacterized protein DUF4336</fullName>
    </submittedName>
</protein>
<dbReference type="AlphaFoldDB" id="A0A2T6A1E5"/>
<accession>A0A2T6A1E5</accession>
<comment type="caution">
    <text evidence="1">The sequence shown here is derived from an EMBL/GenBank/DDBJ whole genome shotgun (WGS) entry which is preliminary data.</text>
</comment>
<name>A0A2T6A1E5_9RHOB</name>